<evidence type="ECO:0000256" key="9">
    <source>
        <dbReference type="ARBA" id="ARBA00023002"/>
    </source>
</evidence>
<evidence type="ECO:0000256" key="4">
    <source>
        <dbReference type="ARBA" id="ARBA00012173"/>
    </source>
</evidence>
<dbReference type="Gene3D" id="3.90.700.10">
    <property type="entry name" value="Succinate dehydrogenase/fumarate reductase flavoprotein, catalytic domain"/>
    <property type="match status" value="1"/>
</dbReference>
<dbReference type="InterPro" id="IPR036188">
    <property type="entry name" value="FAD/NAD-bd_sf"/>
</dbReference>
<keyword evidence="7" id="KW-0662">Pyridine nucleotide biosynthesis</keyword>
<reference evidence="13" key="2">
    <citation type="submission" date="2021-04" db="EMBL/GenBank/DDBJ databases">
        <authorList>
            <person name="Gilroy R."/>
        </authorList>
    </citation>
    <scope>NUCLEOTIDE SEQUENCE</scope>
    <source>
        <strain evidence="13">1345</strain>
    </source>
</reference>
<evidence type="ECO:0000256" key="6">
    <source>
        <dbReference type="ARBA" id="ARBA00022630"/>
    </source>
</evidence>
<comment type="similarity">
    <text evidence="3">Belongs to the FAD-dependent oxidoreductase 2 family. NadB subfamily.</text>
</comment>
<dbReference type="PANTHER" id="PTHR42716">
    <property type="entry name" value="L-ASPARTATE OXIDASE"/>
    <property type="match status" value="1"/>
</dbReference>
<dbReference type="SUPFAM" id="SSF51905">
    <property type="entry name" value="FAD/NAD(P)-binding domain"/>
    <property type="match status" value="1"/>
</dbReference>
<evidence type="ECO:0000256" key="11">
    <source>
        <dbReference type="ARBA" id="ARBA00048305"/>
    </source>
</evidence>
<gene>
    <name evidence="13" type="ORF">H9729_02085</name>
</gene>
<dbReference type="NCBIfam" id="NF004820">
    <property type="entry name" value="PRK06175.1"/>
    <property type="match status" value="1"/>
</dbReference>
<comment type="pathway">
    <text evidence="2">Cofactor biosynthesis; NAD(+) biosynthesis; iminoaspartate from L-aspartate (oxidase route): step 1/1.</text>
</comment>
<dbReference type="Proteomes" id="UP000886750">
    <property type="component" value="Unassembled WGS sequence"/>
</dbReference>
<dbReference type="InterPro" id="IPR027477">
    <property type="entry name" value="Succ_DH/fumarate_Rdtase_cat_sf"/>
</dbReference>
<comment type="catalytic activity">
    <reaction evidence="11">
        <text>L-aspartate + O2 = iminosuccinate + H2O2</text>
        <dbReference type="Rhea" id="RHEA:25876"/>
        <dbReference type="ChEBI" id="CHEBI:15379"/>
        <dbReference type="ChEBI" id="CHEBI:16240"/>
        <dbReference type="ChEBI" id="CHEBI:29991"/>
        <dbReference type="ChEBI" id="CHEBI:77875"/>
        <dbReference type="EC" id="1.4.3.16"/>
    </reaction>
    <physiologicalReaction direction="left-to-right" evidence="11">
        <dbReference type="Rhea" id="RHEA:25877"/>
    </physiologicalReaction>
</comment>
<keyword evidence="8" id="KW-0274">FAD</keyword>
<dbReference type="Gene3D" id="3.50.50.60">
    <property type="entry name" value="FAD/NAD(P)-binding domain"/>
    <property type="match status" value="1"/>
</dbReference>
<sequence length="433" mass="48031">MPTPIHSERYDVLIAGTGVAGLCCALNLPRDMRILMLTKAAADESDSFLAQGGICMLRGEEDFAGYFEDTMRAGHYENDEAAVRQMIASSPAMIEELVRCGVEFARDGAGNFRFTREGGHSRPRILFHDDITGREITSKLLGCVRGLPNVEIRERAELIDILECGGECCGGVVRGEKGELFAVYADFALLATGGVGGLFEHSTNYRHLTGDALAIALEHGVEVEHLDYVQIHPTTFYSETPGRRFLISESVRGEGAVLLGKDGKRFCNELLPRDIVTGEIRAQMKKDGTKYVLLDMRPVGEKTLREHFPTICAHCRECGYDVLREPIPVVPAQHYFMGGIKVDLDGRTSMRRLFAAGETACNGVHGKNRLASNSLLESLIWAERAAKAMAAKRHSRIAEFPAFDAKKYENYAKLKQNYAKIVREEAEREEYCD</sequence>
<name>A0A9D1ZV62_9FIRM</name>
<dbReference type="GO" id="GO:0033765">
    <property type="term" value="F:steroid dehydrogenase activity, acting on the CH-CH group of donors"/>
    <property type="evidence" value="ECO:0007669"/>
    <property type="project" value="UniProtKB-ARBA"/>
</dbReference>
<dbReference type="SUPFAM" id="SSF56425">
    <property type="entry name" value="Succinate dehydrogenase/fumarate reductase flavoprotein, catalytic domain"/>
    <property type="match status" value="1"/>
</dbReference>
<accession>A0A9D1ZV62</accession>
<evidence type="ECO:0000259" key="12">
    <source>
        <dbReference type="Pfam" id="PF00890"/>
    </source>
</evidence>
<evidence type="ECO:0000256" key="8">
    <source>
        <dbReference type="ARBA" id="ARBA00022827"/>
    </source>
</evidence>
<evidence type="ECO:0000313" key="13">
    <source>
        <dbReference type="EMBL" id="HIY96455.1"/>
    </source>
</evidence>
<evidence type="ECO:0000256" key="1">
    <source>
        <dbReference type="ARBA" id="ARBA00001974"/>
    </source>
</evidence>
<dbReference type="FunFam" id="3.90.700.10:FF:000002">
    <property type="entry name" value="L-aspartate oxidase"/>
    <property type="match status" value="1"/>
</dbReference>
<dbReference type="GO" id="GO:0008734">
    <property type="term" value="F:L-aspartate oxidase activity"/>
    <property type="evidence" value="ECO:0007669"/>
    <property type="project" value="UniProtKB-EC"/>
</dbReference>
<comment type="caution">
    <text evidence="13">The sequence shown here is derived from an EMBL/GenBank/DDBJ whole genome shotgun (WGS) entry which is preliminary data.</text>
</comment>
<dbReference type="GO" id="GO:0034628">
    <property type="term" value="P:'de novo' NAD+ biosynthetic process from L-aspartate"/>
    <property type="evidence" value="ECO:0007669"/>
    <property type="project" value="TreeGrafter"/>
</dbReference>
<proteinExistence type="inferred from homology"/>
<dbReference type="EC" id="1.4.3.16" evidence="4"/>
<reference evidence="13" key="1">
    <citation type="journal article" date="2021" name="PeerJ">
        <title>Extensive microbial diversity within the chicken gut microbiome revealed by metagenomics and culture.</title>
        <authorList>
            <person name="Gilroy R."/>
            <person name="Ravi A."/>
            <person name="Getino M."/>
            <person name="Pursley I."/>
            <person name="Horton D.L."/>
            <person name="Alikhan N.F."/>
            <person name="Baker D."/>
            <person name="Gharbi K."/>
            <person name="Hall N."/>
            <person name="Watson M."/>
            <person name="Adriaenssens E.M."/>
            <person name="Foster-Nyarko E."/>
            <person name="Jarju S."/>
            <person name="Secka A."/>
            <person name="Antonio M."/>
            <person name="Oren A."/>
            <person name="Chaudhuri R.R."/>
            <person name="La Ragione R."/>
            <person name="Hildebrand F."/>
            <person name="Pallen M.J."/>
        </authorList>
    </citation>
    <scope>NUCLEOTIDE SEQUENCE</scope>
    <source>
        <strain evidence="13">1345</strain>
    </source>
</reference>
<evidence type="ECO:0000256" key="2">
    <source>
        <dbReference type="ARBA" id="ARBA00004950"/>
    </source>
</evidence>
<organism evidence="13 14">
    <name type="scientific">Candidatus Borkfalkia excrementigallinarum</name>
    <dbReference type="NCBI Taxonomy" id="2838506"/>
    <lineage>
        <taxon>Bacteria</taxon>
        <taxon>Bacillati</taxon>
        <taxon>Bacillota</taxon>
        <taxon>Clostridia</taxon>
        <taxon>Christensenellales</taxon>
        <taxon>Christensenellaceae</taxon>
        <taxon>Candidatus Borkfalkia</taxon>
    </lineage>
</organism>
<dbReference type="InterPro" id="IPR005288">
    <property type="entry name" value="NadB"/>
</dbReference>
<keyword evidence="9 13" id="KW-0560">Oxidoreductase</keyword>
<evidence type="ECO:0000256" key="5">
    <source>
        <dbReference type="ARBA" id="ARBA00021901"/>
    </source>
</evidence>
<evidence type="ECO:0000313" key="14">
    <source>
        <dbReference type="Proteomes" id="UP000886750"/>
    </source>
</evidence>
<dbReference type="PANTHER" id="PTHR42716:SF2">
    <property type="entry name" value="L-ASPARTATE OXIDASE, CHLOROPLASTIC"/>
    <property type="match status" value="1"/>
</dbReference>
<evidence type="ECO:0000256" key="7">
    <source>
        <dbReference type="ARBA" id="ARBA00022642"/>
    </source>
</evidence>
<evidence type="ECO:0000256" key="3">
    <source>
        <dbReference type="ARBA" id="ARBA00008562"/>
    </source>
</evidence>
<comment type="cofactor">
    <cofactor evidence="1">
        <name>FAD</name>
        <dbReference type="ChEBI" id="CHEBI:57692"/>
    </cofactor>
</comment>
<dbReference type="Pfam" id="PF00890">
    <property type="entry name" value="FAD_binding_2"/>
    <property type="match status" value="1"/>
</dbReference>
<dbReference type="EMBL" id="DXCQ01000021">
    <property type="protein sequence ID" value="HIY96455.1"/>
    <property type="molecule type" value="Genomic_DNA"/>
</dbReference>
<protein>
    <recommendedName>
        <fullName evidence="5">L-aspartate oxidase</fullName>
        <ecNumber evidence="4">1.4.3.16</ecNumber>
    </recommendedName>
    <alternativeName>
        <fullName evidence="10">Quinolinate synthase B</fullName>
    </alternativeName>
</protein>
<feature type="domain" description="FAD-dependent oxidoreductase 2 FAD-binding" evidence="12">
    <location>
        <begin position="11"/>
        <end position="375"/>
    </location>
</feature>
<dbReference type="InterPro" id="IPR003953">
    <property type="entry name" value="FAD-dep_OxRdtase_2_FAD-bd"/>
</dbReference>
<evidence type="ECO:0000256" key="10">
    <source>
        <dbReference type="ARBA" id="ARBA00030386"/>
    </source>
</evidence>
<dbReference type="AlphaFoldDB" id="A0A9D1ZV62"/>
<keyword evidence="6" id="KW-0285">Flavoprotein</keyword>